<proteinExistence type="predicted"/>
<evidence type="ECO:0000259" key="1">
    <source>
        <dbReference type="Pfam" id="PF05598"/>
    </source>
</evidence>
<dbReference type="EMBL" id="FOMS01000017">
    <property type="protein sequence ID" value="SFE82025.1"/>
    <property type="molecule type" value="Genomic_DNA"/>
</dbReference>
<evidence type="ECO:0000313" key="3">
    <source>
        <dbReference type="EMBL" id="SFE82025.1"/>
    </source>
</evidence>
<organism evidence="2 4">
    <name type="scientific">Roseivivax sediminis</name>
    <dbReference type="NCBI Taxonomy" id="936889"/>
    <lineage>
        <taxon>Bacteria</taxon>
        <taxon>Pseudomonadati</taxon>
        <taxon>Pseudomonadota</taxon>
        <taxon>Alphaproteobacteria</taxon>
        <taxon>Rhodobacterales</taxon>
        <taxon>Roseobacteraceae</taxon>
        <taxon>Roseivivax</taxon>
    </lineage>
</organism>
<evidence type="ECO:0000313" key="2">
    <source>
        <dbReference type="EMBL" id="SFD57258.1"/>
    </source>
</evidence>
<name>A0A1I1TJB5_9RHOB</name>
<evidence type="ECO:0000313" key="4">
    <source>
        <dbReference type="Proteomes" id="UP000325289"/>
    </source>
</evidence>
<reference evidence="2 4" key="1">
    <citation type="submission" date="2016-10" db="EMBL/GenBank/DDBJ databases">
        <authorList>
            <person name="Varghese N."/>
            <person name="Submissions S."/>
        </authorList>
    </citation>
    <scope>NUCLEOTIDE SEQUENCE [LARGE SCALE GENOMIC DNA]</scope>
    <source>
        <strain evidence="2">YIM D21</strain>
        <strain evidence="4">YIM D21,KCTC 23444,ACCC 10710</strain>
    </source>
</reference>
<dbReference type="InterPro" id="IPR008490">
    <property type="entry name" value="Transposase_InsH_N"/>
</dbReference>
<feature type="non-terminal residue" evidence="2">
    <location>
        <position position="95"/>
    </location>
</feature>
<dbReference type="PANTHER" id="PTHR33408">
    <property type="entry name" value="TRANSPOSASE"/>
    <property type="match status" value="1"/>
</dbReference>
<accession>A0A1I1TJB5</accession>
<feature type="domain" description="Transposase InsH N-terminal" evidence="1">
    <location>
        <begin position="18"/>
        <end position="95"/>
    </location>
</feature>
<dbReference type="Proteomes" id="UP000325289">
    <property type="component" value="Unassembled WGS sequence"/>
</dbReference>
<dbReference type="EMBL" id="FOMS01000001">
    <property type="protein sequence ID" value="SFD57258.1"/>
    <property type="molecule type" value="Genomic_DNA"/>
</dbReference>
<keyword evidence="4" id="KW-1185">Reference proteome</keyword>
<dbReference type="RefSeq" id="WP_149754387.1">
    <property type="nucleotide sequence ID" value="NZ_FOMS01000001.1"/>
</dbReference>
<gene>
    <name evidence="2" type="ORF">SAMN04515678_101613</name>
    <name evidence="3" type="ORF">SAMN04515678_11781</name>
</gene>
<sequence>MMGPRQVSQGALFYEFAIEDHVPAEHLLRGIDRFVDLGDMRRHLAPFYSMTGRPSVDPELMIRMLIVGYAFGIRSERRLCEEVHLNLAYRWFCRL</sequence>
<dbReference type="OrthoDB" id="9774608at2"/>
<protein>
    <submittedName>
        <fullName evidence="2">Transposase domain</fullName>
    </submittedName>
</protein>
<dbReference type="AlphaFoldDB" id="A0A1I1TJB5"/>
<dbReference type="Pfam" id="PF05598">
    <property type="entry name" value="DUF772"/>
    <property type="match status" value="1"/>
</dbReference>